<proteinExistence type="inferred from homology"/>
<feature type="site" description="Transition state stabilizer" evidence="12">
    <location>
        <position position="128"/>
    </location>
</feature>
<dbReference type="UniPathway" id="UPA00958"/>
<evidence type="ECO:0000256" key="8">
    <source>
        <dbReference type="ARBA" id="ARBA00022968"/>
    </source>
</evidence>
<evidence type="ECO:0000256" key="9">
    <source>
        <dbReference type="ARBA" id="ARBA00031445"/>
    </source>
</evidence>
<dbReference type="GO" id="GO:0005886">
    <property type="term" value="C:plasma membrane"/>
    <property type="evidence" value="ECO:0007669"/>
    <property type="project" value="UniProtKB-SubCell"/>
</dbReference>
<dbReference type="InterPro" id="IPR001296">
    <property type="entry name" value="Glyco_trans_1"/>
</dbReference>
<evidence type="ECO:0000313" key="17">
    <source>
        <dbReference type="Proteomes" id="UP000281474"/>
    </source>
</evidence>
<protein>
    <recommendedName>
        <fullName evidence="5 13">3-deoxy-D-manno-octulosonic acid transferase</fullName>
        <shortName evidence="13">Kdo transferase</shortName>
        <ecNumber evidence="4 13">2.4.99.12</ecNumber>
    </recommendedName>
    <alternativeName>
        <fullName evidence="9 13">Lipid IV(A) 3-deoxy-D-manno-octulosonic acid transferase</fullName>
    </alternativeName>
</protein>
<dbReference type="EMBL" id="QZEI01000011">
    <property type="protein sequence ID" value="RLV60798.1"/>
    <property type="molecule type" value="Genomic_DNA"/>
</dbReference>
<dbReference type="GO" id="GO:0043842">
    <property type="term" value="F:Kdo transferase activity"/>
    <property type="evidence" value="ECO:0007669"/>
    <property type="project" value="UniProtKB-EC"/>
</dbReference>
<feature type="domain" description="Glycosyl transferase family 1" evidence="14">
    <location>
        <begin position="245"/>
        <end position="399"/>
    </location>
</feature>
<dbReference type="Gene3D" id="3.40.50.11720">
    <property type="entry name" value="3-Deoxy-D-manno-octulosonic-acid transferase, N-terminal domain"/>
    <property type="match status" value="1"/>
</dbReference>
<dbReference type="PANTHER" id="PTHR42755:SF1">
    <property type="entry name" value="3-DEOXY-D-MANNO-OCTULOSONIC ACID TRANSFERASE, MITOCHONDRIAL-RELATED"/>
    <property type="match status" value="1"/>
</dbReference>
<evidence type="ECO:0000259" key="14">
    <source>
        <dbReference type="Pfam" id="PF00534"/>
    </source>
</evidence>
<dbReference type="RefSeq" id="WP_121837881.1">
    <property type="nucleotide sequence ID" value="NZ_ML014760.1"/>
</dbReference>
<feature type="site" description="Transition state stabilizer" evidence="12">
    <location>
        <position position="206"/>
    </location>
</feature>
<gene>
    <name evidence="16" type="ORF">D5018_04860</name>
</gene>
<dbReference type="InterPro" id="IPR039901">
    <property type="entry name" value="Kdotransferase"/>
</dbReference>
<comment type="catalytic activity">
    <reaction evidence="10 13">
        <text>lipid IVA (E. coli) + CMP-3-deoxy-beta-D-manno-octulosonate = alpha-Kdo-(2-&gt;6)-lipid IVA (E. coli) + CMP + H(+)</text>
        <dbReference type="Rhea" id="RHEA:28066"/>
        <dbReference type="ChEBI" id="CHEBI:15378"/>
        <dbReference type="ChEBI" id="CHEBI:58603"/>
        <dbReference type="ChEBI" id="CHEBI:60364"/>
        <dbReference type="ChEBI" id="CHEBI:60377"/>
        <dbReference type="ChEBI" id="CHEBI:85987"/>
        <dbReference type="EC" id="2.4.99.12"/>
    </reaction>
</comment>
<keyword evidence="7 13" id="KW-0808">Transferase</keyword>
<feature type="active site" description="Proton acceptor" evidence="11">
    <location>
        <position position="58"/>
    </location>
</feature>
<comment type="caution">
    <text evidence="16">The sequence shown here is derived from an EMBL/GenBank/DDBJ whole genome shotgun (WGS) entry which is preliminary data.</text>
</comment>
<dbReference type="EC" id="2.4.99.12" evidence="4 13"/>
<evidence type="ECO:0000256" key="2">
    <source>
        <dbReference type="ARBA" id="ARBA00004713"/>
    </source>
</evidence>
<dbReference type="Pfam" id="PF00534">
    <property type="entry name" value="Glycos_transf_1"/>
    <property type="match status" value="1"/>
</dbReference>
<feature type="transmembrane region" description="Helical" evidence="13">
    <location>
        <begin position="6"/>
        <end position="26"/>
    </location>
</feature>
<evidence type="ECO:0000256" key="6">
    <source>
        <dbReference type="ARBA" id="ARBA00022519"/>
    </source>
</evidence>
<evidence type="ECO:0000256" key="13">
    <source>
        <dbReference type="RuleBase" id="RU365103"/>
    </source>
</evidence>
<dbReference type="PANTHER" id="PTHR42755">
    <property type="entry name" value="3-DEOXY-MANNO-OCTULOSONATE CYTIDYLYLTRANSFERASE"/>
    <property type="match status" value="1"/>
</dbReference>
<keyword evidence="13" id="KW-1133">Transmembrane helix</keyword>
<dbReference type="InterPro" id="IPR007507">
    <property type="entry name" value="Glycos_transf_N"/>
</dbReference>
<comment type="pathway">
    <text evidence="2 13">Bacterial outer membrane biogenesis; LPS core biosynthesis.</text>
</comment>
<evidence type="ECO:0000256" key="5">
    <source>
        <dbReference type="ARBA" id="ARBA00019077"/>
    </source>
</evidence>
<evidence type="ECO:0000256" key="10">
    <source>
        <dbReference type="ARBA" id="ARBA00049183"/>
    </source>
</evidence>
<keyword evidence="6" id="KW-0997">Cell inner membrane</keyword>
<keyword evidence="13" id="KW-0448">Lipopolysaccharide biosynthesis</keyword>
<dbReference type="Proteomes" id="UP000281474">
    <property type="component" value="Unassembled WGS sequence"/>
</dbReference>
<evidence type="ECO:0000256" key="12">
    <source>
        <dbReference type="PIRSR" id="PIRSR639901-2"/>
    </source>
</evidence>
<comment type="function">
    <text evidence="13">Involved in lipopolysaccharide (LPS) biosynthesis. Catalyzes the transfer of 3-deoxy-D-manno-octulosonate (Kdo) residue(s) from CMP-Kdo to lipid IV(A), the tetraacyldisaccharide-1,4'-bisphosphate precursor of lipid A.</text>
</comment>
<dbReference type="Pfam" id="PF04413">
    <property type="entry name" value="Glycos_transf_N"/>
    <property type="match status" value="1"/>
</dbReference>
<evidence type="ECO:0000256" key="1">
    <source>
        <dbReference type="ARBA" id="ARBA00004388"/>
    </source>
</evidence>
<dbReference type="GO" id="GO:0009245">
    <property type="term" value="P:lipid A biosynthetic process"/>
    <property type="evidence" value="ECO:0007669"/>
    <property type="project" value="TreeGrafter"/>
</dbReference>
<dbReference type="InterPro" id="IPR038107">
    <property type="entry name" value="Glycos_transf_N_sf"/>
</dbReference>
<dbReference type="AlphaFoldDB" id="A0A3L8Q1S3"/>
<reference evidence="16 17" key="1">
    <citation type="submission" date="2018-09" db="EMBL/GenBank/DDBJ databases">
        <title>Phylogeny of the Shewanellaceae, and recommendation for two new genera, Pseudoshewanella and Parashewanella.</title>
        <authorList>
            <person name="Wang G."/>
        </authorList>
    </citation>
    <scope>NUCLEOTIDE SEQUENCE [LARGE SCALE GENOMIC DNA]</scope>
    <source>
        <strain evidence="16 17">C51</strain>
    </source>
</reference>
<name>A0A3L8Q1S3_9GAMM</name>
<comment type="subcellular location">
    <subcellularLocation>
        <location evidence="1">Cell inner membrane</location>
        <topology evidence="1">Single-pass membrane protein</topology>
        <orientation evidence="1">Cytoplasmic side</orientation>
    </subcellularLocation>
    <subcellularLocation>
        <location evidence="13">Cell membrane</location>
    </subcellularLocation>
</comment>
<dbReference type="OrthoDB" id="9789797at2"/>
<evidence type="ECO:0000259" key="15">
    <source>
        <dbReference type="Pfam" id="PF04413"/>
    </source>
</evidence>
<keyword evidence="13" id="KW-0472">Membrane</keyword>
<feature type="domain" description="3-deoxy-D-manno-octulosonic-acid transferase N-terminal" evidence="15">
    <location>
        <begin position="34"/>
        <end position="208"/>
    </location>
</feature>
<sequence length="419" mass="46796">MNRFWYSVLLYLSSPLLISYLAVRAIKSRDYRSRWSERFGWYKVQPSDVLFHTASMGETQAAIPLIQSIIDSYPEHRVTVTTTSPTGSALVKKAFGDKVQHCYLPMDFACATKRFVKQLAPKLVVILETELWPNLVHYTQKQGAKVLLANARLSASSFSKYQKYPSLTGPMLKALDYIGVQTADEQQRFIQLGIDASKTEVTGSLKFDLQISDAIIEEGHRLRSQWQRDPAPIWVAASIHPGEFDAVLEAHQQVLKQHPNAVLIMVPRHPEQFDVAAKSIATFKMTLARRSQQQQVNSDTQVLLGDTMGEMLKFLACGDQAFIGGSFIEHGGQNPLEAAAMGLAVLMGESRYNFTDICQMLVQVNGLTTVNSSRTLAESLLENINDEEELKKRQQAAKQCVAANRGAVLKHQAIIQARL</sequence>
<keyword evidence="13" id="KW-0812">Transmembrane</keyword>
<evidence type="ECO:0000256" key="4">
    <source>
        <dbReference type="ARBA" id="ARBA00012621"/>
    </source>
</evidence>
<evidence type="ECO:0000313" key="16">
    <source>
        <dbReference type="EMBL" id="RLV60798.1"/>
    </source>
</evidence>
<evidence type="ECO:0000256" key="11">
    <source>
        <dbReference type="PIRSR" id="PIRSR639901-1"/>
    </source>
</evidence>
<keyword evidence="17" id="KW-1185">Reference proteome</keyword>
<accession>A0A3L8Q1S3</accession>
<dbReference type="FunFam" id="3.40.50.2000:FF:000032">
    <property type="entry name" value="3-deoxy-D-manno-octulosonic acid transferase"/>
    <property type="match status" value="1"/>
</dbReference>
<evidence type="ECO:0000256" key="3">
    <source>
        <dbReference type="ARBA" id="ARBA00006380"/>
    </source>
</evidence>
<organism evidence="16 17">
    <name type="scientific">Parashewanella curva</name>
    <dbReference type="NCBI Taxonomy" id="2338552"/>
    <lineage>
        <taxon>Bacteria</taxon>
        <taxon>Pseudomonadati</taxon>
        <taxon>Pseudomonadota</taxon>
        <taxon>Gammaproteobacteria</taxon>
        <taxon>Alteromonadales</taxon>
        <taxon>Shewanellaceae</taxon>
        <taxon>Parashewanella</taxon>
    </lineage>
</organism>
<evidence type="ECO:0000256" key="7">
    <source>
        <dbReference type="ARBA" id="ARBA00022679"/>
    </source>
</evidence>
<dbReference type="Gene3D" id="3.40.50.2000">
    <property type="entry name" value="Glycogen Phosphorylase B"/>
    <property type="match status" value="1"/>
</dbReference>
<keyword evidence="13" id="KW-1003">Cell membrane</keyword>
<dbReference type="NCBIfam" id="NF004388">
    <property type="entry name" value="PRK05749.1-4"/>
    <property type="match status" value="1"/>
</dbReference>
<dbReference type="SUPFAM" id="SSF53756">
    <property type="entry name" value="UDP-Glycosyltransferase/glycogen phosphorylase"/>
    <property type="match status" value="1"/>
</dbReference>
<dbReference type="GO" id="GO:0009244">
    <property type="term" value="P:lipopolysaccharide core region biosynthetic process"/>
    <property type="evidence" value="ECO:0007669"/>
    <property type="project" value="UniProtKB-UniRule"/>
</dbReference>
<keyword evidence="8" id="KW-0735">Signal-anchor</keyword>
<comment type="similarity">
    <text evidence="3">Belongs to the glycosyltransferase group 1 family. Glycosyltransferase 30 subfamily.</text>
</comment>
<dbReference type="FunFam" id="3.40.50.11720:FF:000001">
    <property type="entry name" value="3-deoxy-D-manno-octulosonic acid transferase"/>
    <property type="match status" value="1"/>
</dbReference>